<sequence length="775" mass="86068">MTGPPAFCRRVATIFVLGLLLCKHLAEANISSDFVHEYYQTYQKLRVKAKDALDYTKYDPPIHLEHGVPDEIIEKLQFVGLRFESLPGLLQRALVWDSGYVVGDNGLLTKSYTRCLTNSSGSAMDNIALKAKDIENAGCETQTCSPDEATTISWSYSSDCGPVQLDDIIQCACSAVKTKANEAPVWSIGQIYTDPVNNSNLPEPFIRRHTWSDLTAGRSAILFAIHTNRALQDMSLSNACGSYTPPASLTIPCIEYRDADDRWCRPSSSPLMSKWLREYILTQLNNIESSASGSVDSNISSSTSSPNMNYTVLDNNDNSAMADTNITKLQHDDLTTGRWRQTVPVMIVGGVALVVSALAVFIYLRRRSDQRKQELQTSAANQLSLSSADDGQKTEKTTKMARHNPLIDTEDAFGNQHSMHDILEMLSSSPTAWESSPISLSLALTAESLASGGSKDGKCSDTSIFNAMINDPHMKDTQISFDLLQFHHLIARSSHTEVWLCVLRDRCVAVKRLSKEQRKSLNSVKAFVKTIRLTAPLKHPSIVDFVGIAWNSLQNLCLVTEYLELGDLQEYLRQSNPDRTHNDISDEFMYFSLSWRREKMQLLLDIVRGLDYLHRHHILHGDLRARNILLSAALDAKLIGFGTQNQLGSRALGQSQRNIGVESPFWASPEVLAGGSQTEKADIYSLGVLITELDTHLTPYANTVTARGESMPPLQVLQHIMARQLKPSLLPSCPHEIVDLAEWCMHGDPKCRPTARDVVQAVRSIPGVNLDEFSL</sequence>
<feature type="region of interest" description="Disordered" evidence="1">
    <location>
        <begin position="290"/>
        <end position="317"/>
    </location>
</feature>
<dbReference type="AlphaFoldDB" id="A0A9W6U2C6"/>
<evidence type="ECO:0000259" key="4">
    <source>
        <dbReference type="PROSITE" id="PS50011"/>
    </source>
</evidence>
<keyword evidence="2" id="KW-0472">Membrane</keyword>
<name>A0A9W6U2C6_9STRA</name>
<reference evidence="5" key="1">
    <citation type="submission" date="2023-04" db="EMBL/GenBank/DDBJ databases">
        <title>Phytophthora lilii NBRC 32176.</title>
        <authorList>
            <person name="Ichikawa N."/>
            <person name="Sato H."/>
            <person name="Tonouchi N."/>
        </authorList>
    </citation>
    <scope>NUCLEOTIDE SEQUENCE</scope>
    <source>
        <strain evidence="5">NBRC 32176</strain>
    </source>
</reference>
<dbReference type="GO" id="GO:0005524">
    <property type="term" value="F:ATP binding"/>
    <property type="evidence" value="ECO:0007669"/>
    <property type="project" value="InterPro"/>
</dbReference>
<dbReference type="PANTHER" id="PTHR44329">
    <property type="entry name" value="SERINE/THREONINE-PROTEIN KINASE TNNI3K-RELATED"/>
    <property type="match status" value="1"/>
</dbReference>
<evidence type="ECO:0000313" key="5">
    <source>
        <dbReference type="EMBL" id="GMF27412.1"/>
    </source>
</evidence>
<organism evidence="5 6">
    <name type="scientific">Phytophthora lilii</name>
    <dbReference type="NCBI Taxonomy" id="2077276"/>
    <lineage>
        <taxon>Eukaryota</taxon>
        <taxon>Sar</taxon>
        <taxon>Stramenopiles</taxon>
        <taxon>Oomycota</taxon>
        <taxon>Peronosporomycetes</taxon>
        <taxon>Peronosporales</taxon>
        <taxon>Peronosporaceae</taxon>
        <taxon>Phytophthora</taxon>
    </lineage>
</organism>
<dbReference type="InterPro" id="IPR000719">
    <property type="entry name" value="Prot_kinase_dom"/>
</dbReference>
<feature type="signal peptide" evidence="3">
    <location>
        <begin position="1"/>
        <end position="28"/>
    </location>
</feature>
<dbReference type="OrthoDB" id="26722at2759"/>
<dbReference type="Proteomes" id="UP001165083">
    <property type="component" value="Unassembled WGS sequence"/>
</dbReference>
<gene>
    <name evidence="5" type="ORF">Plil01_001146600</name>
</gene>
<feature type="compositionally biased region" description="Polar residues" evidence="1">
    <location>
        <begin position="375"/>
        <end position="389"/>
    </location>
</feature>
<evidence type="ECO:0000256" key="2">
    <source>
        <dbReference type="SAM" id="Phobius"/>
    </source>
</evidence>
<dbReference type="PROSITE" id="PS00109">
    <property type="entry name" value="PROTEIN_KINASE_TYR"/>
    <property type="match status" value="1"/>
</dbReference>
<dbReference type="InterPro" id="IPR051681">
    <property type="entry name" value="Ser/Thr_Kinases-Pseudokinases"/>
</dbReference>
<dbReference type="SUPFAM" id="SSF56112">
    <property type="entry name" value="Protein kinase-like (PK-like)"/>
    <property type="match status" value="1"/>
</dbReference>
<evidence type="ECO:0000313" key="6">
    <source>
        <dbReference type="Proteomes" id="UP001165083"/>
    </source>
</evidence>
<feature type="domain" description="Protein kinase" evidence="4">
    <location>
        <begin position="484"/>
        <end position="768"/>
    </location>
</feature>
<feature type="region of interest" description="Disordered" evidence="1">
    <location>
        <begin position="375"/>
        <end position="400"/>
    </location>
</feature>
<accession>A0A9W6U2C6</accession>
<feature type="chain" id="PRO_5040793805" evidence="3">
    <location>
        <begin position="29"/>
        <end position="775"/>
    </location>
</feature>
<dbReference type="PROSITE" id="PS50011">
    <property type="entry name" value="PROTEIN_KINASE_DOM"/>
    <property type="match status" value="1"/>
</dbReference>
<dbReference type="Gene3D" id="3.30.200.20">
    <property type="entry name" value="Phosphorylase Kinase, domain 1"/>
    <property type="match status" value="1"/>
</dbReference>
<dbReference type="EMBL" id="BSXW01000660">
    <property type="protein sequence ID" value="GMF27412.1"/>
    <property type="molecule type" value="Genomic_DNA"/>
</dbReference>
<feature type="transmembrane region" description="Helical" evidence="2">
    <location>
        <begin position="343"/>
        <end position="364"/>
    </location>
</feature>
<keyword evidence="2" id="KW-1133">Transmembrane helix</keyword>
<keyword evidence="3" id="KW-0732">Signal</keyword>
<dbReference type="InterPro" id="IPR001245">
    <property type="entry name" value="Ser-Thr/Tyr_kinase_cat_dom"/>
</dbReference>
<keyword evidence="6" id="KW-1185">Reference proteome</keyword>
<evidence type="ECO:0000256" key="1">
    <source>
        <dbReference type="SAM" id="MobiDB-lite"/>
    </source>
</evidence>
<dbReference type="InterPro" id="IPR011009">
    <property type="entry name" value="Kinase-like_dom_sf"/>
</dbReference>
<feature type="compositionally biased region" description="Polar residues" evidence="1">
    <location>
        <begin position="306"/>
        <end position="317"/>
    </location>
</feature>
<feature type="compositionally biased region" description="Low complexity" evidence="1">
    <location>
        <begin position="290"/>
        <end position="305"/>
    </location>
</feature>
<protein>
    <submittedName>
        <fullName evidence="5">Unnamed protein product</fullName>
    </submittedName>
</protein>
<comment type="caution">
    <text evidence="5">The sequence shown here is derived from an EMBL/GenBank/DDBJ whole genome shotgun (WGS) entry which is preliminary data.</text>
</comment>
<dbReference type="GO" id="GO:0004674">
    <property type="term" value="F:protein serine/threonine kinase activity"/>
    <property type="evidence" value="ECO:0007669"/>
    <property type="project" value="TreeGrafter"/>
</dbReference>
<keyword evidence="2" id="KW-0812">Transmembrane</keyword>
<proteinExistence type="predicted"/>
<dbReference type="Pfam" id="PF07714">
    <property type="entry name" value="PK_Tyr_Ser-Thr"/>
    <property type="match status" value="1"/>
</dbReference>
<dbReference type="InterPro" id="IPR008266">
    <property type="entry name" value="Tyr_kinase_AS"/>
</dbReference>
<dbReference type="Gene3D" id="1.10.510.10">
    <property type="entry name" value="Transferase(Phosphotransferase) domain 1"/>
    <property type="match status" value="1"/>
</dbReference>
<evidence type="ECO:0000256" key="3">
    <source>
        <dbReference type="SAM" id="SignalP"/>
    </source>
</evidence>
<dbReference type="PRINTS" id="PR00109">
    <property type="entry name" value="TYRKINASE"/>
</dbReference>
<dbReference type="PANTHER" id="PTHR44329:SF214">
    <property type="entry name" value="PROTEIN KINASE DOMAIN-CONTAINING PROTEIN"/>
    <property type="match status" value="1"/>
</dbReference>